<dbReference type="AlphaFoldDB" id="A0A0A0K0M6"/>
<accession>A0A0A0K0M6</accession>
<organism evidence="1 2">
    <name type="scientific">Knoellia aerolata DSM 18566</name>
    <dbReference type="NCBI Taxonomy" id="1385519"/>
    <lineage>
        <taxon>Bacteria</taxon>
        <taxon>Bacillati</taxon>
        <taxon>Actinomycetota</taxon>
        <taxon>Actinomycetes</taxon>
        <taxon>Micrococcales</taxon>
        <taxon>Intrasporangiaceae</taxon>
        <taxon>Knoellia</taxon>
    </lineage>
</organism>
<reference evidence="1 2" key="1">
    <citation type="submission" date="2013-08" db="EMBL/GenBank/DDBJ databases">
        <title>The genome sequence of Knoellia aerolata.</title>
        <authorList>
            <person name="Zhu W."/>
            <person name="Wang G."/>
        </authorList>
    </citation>
    <scope>NUCLEOTIDE SEQUENCE [LARGE SCALE GENOMIC DNA]</scope>
    <source>
        <strain evidence="1 2">DSM 18566</strain>
    </source>
</reference>
<keyword evidence="2" id="KW-1185">Reference proteome</keyword>
<proteinExistence type="predicted"/>
<dbReference type="EMBL" id="AVPL01000011">
    <property type="protein sequence ID" value="KGN41892.1"/>
    <property type="molecule type" value="Genomic_DNA"/>
</dbReference>
<evidence type="ECO:0000313" key="2">
    <source>
        <dbReference type="Proteomes" id="UP000030013"/>
    </source>
</evidence>
<evidence type="ECO:0000313" key="1">
    <source>
        <dbReference type="EMBL" id="KGN41892.1"/>
    </source>
</evidence>
<gene>
    <name evidence="1" type="ORF">N801_04200</name>
</gene>
<dbReference type="Proteomes" id="UP000030013">
    <property type="component" value="Unassembled WGS sequence"/>
</dbReference>
<protein>
    <submittedName>
        <fullName evidence="1">Uncharacterized protein</fullName>
    </submittedName>
</protein>
<sequence>MESMEHHIRSIPAVDWYALVHIEDFTVAGVLAFPPDLSIVCAALHKRHPHQDAALQFTRLNWLAIRDDPDRFRALGMRLWLPPAFADR</sequence>
<name>A0A0A0K0M6_9MICO</name>
<comment type="caution">
    <text evidence="1">The sequence shown here is derived from an EMBL/GenBank/DDBJ whole genome shotgun (WGS) entry which is preliminary data.</text>
</comment>